<feature type="transmembrane region" description="Helical" evidence="1">
    <location>
        <begin position="245"/>
        <end position="269"/>
    </location>
</feature>
<keyword evidence="1" id="KW-1133">Transmembrane helix</keyword>
<dbReference type="InterPro" id="IPR018710">
    <property type="entry name" value="DUF2232"/>
</dbReference>
<dbReference type="Pfam" id="PF09991">
    <property type="entry name" value="DUF2232"/>
    <property type="match status" value="1"/>
</dbReference>
<accession>A0A073J504</accession>
<evidence type="ECO:0000313" key="3">
    <source>
        <dbReference type="Proteomes" id="UP000027665"/>
    </source>
</evidence>
<dbReference type="EMBL" id="JMKI01000016">
    <property type="protein sequence ID" value="KEJ92807.1"/>
    <property type="molecule type" value="Genomic_DNA"/>
</dbReference>
<evidence type="ECO:0008006" key="4">
    <source>
        <dbReference type="Google" id="ProtNLM"/>
    </source>
</evidence>
<feature type="transmembrane region" description="Helical" evidence="1">
    <location>
        <begin position="215"/>
        <end position="233"/>
    </location>
</feature>
<dbReference type="Proteomes" id="UP000027665">
    <property type="component" value="Unassembled WGS sequence"/>
</dbReference>
<gene>
    <name evidence="2" type="ORF">EH55_01100</name>
</gene>
<evidence type="ECO:0000313" key="2">
    <source>
        <dbReference type="EMBL" id="KEJ92807.1"/>
    </source>
</evidence>
<feature type="transmembrane region" description="Helical" evidence="1">
    <location>
        <begin position="176"/>
        <end position="195"/>
    </location>
</feature>
<keyword evidence="1" id="KW-0812">Transmembrane</keyword>
<dbReference type="OrthoDB" id="3638at2"/>
<feature type="transmembrane region" description="Helical" evidence="1">
    <location>
        <begin position="281"/>
        <end position="306"/>
    </location>
</feature>
<dbReference type="RefSeq" id="WP_037975110.1">
    <property type="nucleotide sequence ID" value="NZ_JMKI01000016.1"/>
</dbReference>
<dbReference type="STRING" id="2754.EH55_01100"/>
<comment type="caution">
    <text evidence="2">The sequence shown here is derived from an EMBL/GenBank/DDBJ whole genome shotgun (WGS) entry which is preliminary data.</text>
</comment>
<dbReference type="PANTHER" id="PTHR41324">
    <property type="entry name" value="MEMBRANE PROTEIN-RELATED"/>
    <property type="match status" value="1"/>
</dbReference>
<dbReference type="GeneID" id="90983139"/>
<reference evidence="2 3" key="1">
    <citation type="submission" date="2014-04" db="EMBL/GenBank/DDBJ databases">
        <title>Draft Genome Sequence of Synergistes jonesii.</title>
        <authorList>
            <person name="Coil D.A."/>
            <person name="Eisen J.A."/>
            <person name="Holland-Moritz H.E."/>
        </authorList>
    </citation>
    <scope>NUCLEOTIDE SEQUENCE [LARGE SCALE GENOMIC DNA]</scope>
    <source>
        <strain evidence="2 3">78-1</strain>
    </source>
</reference>
<name>A0A073J504_9BACT</name>
<feature type="transmembrane region" description="Helical" evidence="1">
    <location>
        <begin position="57"/>
        <end position="86"/>
    </location>
</feature>
<keyword evidence="3" id="KW-1185">Reference proteome</keyword>
<dbReference type="eggNOG" id="COG4241">
    <property type="taxonomic scope" value="Bacteria"/>
</dbReference>
<dbReference type="AlphaFoldDB" id="A0A073J504"/>
<evidence type="ECO:0000256" key="1">
    <source>
        <dbReference type="SAM" id="Phobius"/>
    </source>
</evidence>
<sequence>MKRKLFVEWLSCTAASIAAFTVATGAPFLSPFVVFIAPFPLMVLTRKLGARAGALGALFGTAFVFGMAGAAYAFVYACGFGALGAAEGFLLSKFKSGSDYILCAVAASIASKLILMYAFVSTSGVNPFALSHDAAQSLISSFSSLLSQGGVSLSQDDVGSYADTLIRTVSMMMPSMLILFSAADALLCYAAARLYFKKTPEVKLPQLPPFALWRFPQNIFWALLATLVLDVAAKAFPQEAVLKTLSLNLMEVLRALFLAEGLSLFWYFLRSFGVSRAVRVVLMLLCIFFSPVSYILSMLGIFDIWYDLRKRIKIRRR</sequence>
<organism evidence="2 3">
    <name type="scientific">Synergistes jonesii</name>
    <dbReference type="NCBI Taxonomy" id="2754"/>
    <lineage>
        <taxon>Bacteria</taxon>
        <taxon>Thermotogati</taxon>
        <taxon>Synergistota</taxon>
        <taxon>Synergistia</taxon>
        <taxon>Synergistales</taxon>
        <taxon>Synergistaceae</taxon>
        <taxon>Synergistes</taxon>
    </lineage>
</organism>
<proteinExistence type="predicted"/>
<keyword evidence="1" id="KW-0472">Membrane</keyword>
<dbReference type="PANTHER" id="PTHR41324:SF1">
    <property type="entry name" value="DUF2232 DOMAIN-CONTAINING PROTEIN"/>
    <property type="match status" value="1"/>
</dbReference>
<feature type="transmembrane region" description="Helical" evidence="1">
    <location>
        <begin position="98"/>
        <end position="120"/>
    </location>
</feature>
<protein>
    <recommendedName>
        <fullName evidence="4">DUF2232 domain-containing protein</fullName>
    </recommendedName>
</protein>